<dbReference type="Proteomes" id="UP001152300">
    <property type="component" value="Unassembled WGS sequence"/>
</dbReference>
<gene>
    <name evidence="2" type="ORF">OCU04_007799</name>
</gene>
<protein>
    <submittedName>
        <fullName evidence="2">Uncharacterized protein</fullName>
    </submittedName>
</protein>
<evidence type="ECO:0000256" key="1">
    <source>
        <dbReference type="SAM" id="MobiDB-lite"/>
    </source>
</evidence>
<evidence type="ECO:0000313" key="2">
    <source>
        <dbReference type="EMBL" id="KAJ8063952.1"/>
    </source>
</evidence>
<dbReference type="EMBL" id="JAPEIS010000008">
    <property type="protein sequence ID" value="KAJ8063952.1"/>
    <property type="molecule type" value="Genomic_DNA"/>
</dbReference>
<reference evidence="2" key="1">
    <citation type="submission" date="2022-11" db="EMBL/GenBank/DDBJ databases">
        <title>Genome Resource of Sclerotinia nivalis Strain SnTB1, a Plant Pathogen Isolated from American Ginseng.</title>
        <authorList>
            <person name="Fan S."/>
        </authorList>
    </citation>
    <scope>NUCLEOTIDE SEQUENCE</scope>
    <source>
        <strain evidence="2">SnTB1</strain>
    </source>
</reference>
<sequence length="254" mass="28848">MSERNNKNLPPTKAPLPPFGEPGNQGKSALRRENFLCNIADAIVPSGLFFRDHTKHRRDTAYKFGDFKKAEVDVQDEEDDWVNLTDKTAKSGPIQITPRASNSPERSRVMTKSPPTSPGFEQARLSATSFRDANVAWAITGDTDMTPAVVGQPDNSKFVVRRYDIRDPTKIEKKRIELHIDEFDWNNKEHVGRLNKARRQWEINTLESNPQTSGKSRVTVDGRGSPFDTTAESWPPGEEEDDDDLRPNRRILEF</sequence>
<dbReference type="OrthoDB" id="3503436at2759"/>
<evidence type="ECO:0000313" key="3">
    <source>
        <dbReference type="Proteomes" id="UP001152300"/>
    </source>
</evidence>
<proteinExistence type="predicted"/>
<dbReference type="AlphaFoldDB" id="A0A9X0AJJ2"/>
<feature type="region of interest" description="Disordered" evidence="1">
    <location>
        <begin position="206"/>
        <end position="254"/>
    </location>
</feature>
<feature type="region of interest" description="Disordered" evidence="1">
    <location>
        <begin position="92"/>
        <end position="121"/>
    </location>
</feature>
<name>A0A9X0AJJ2_9HELO</name>
<feature type="region of interest" description="Disordered" evidence="1">
    <location>
        <begin position="1"/>
        <end position="27"/>
    </location>
</feature>
<keyword evidence="3" id="KW-1185">Reference proteome</keyword>
<accession>A0A9X0AJJ2</accession>
<comment type="caution">
    <text evidence="2">The sequence shown here is derived from an EMBL/GenBank/DDBJ whole genome shotgun (WGS) entry which is preliminary data.</text>
</comment>
<feature type="compositionally biased region" description="Basic and acidic residues" evidence="1">
    <location>
        <begin position="245"/>
        <end position="254"/>
    </location>
</feature>
<organism evidence="2 3">
    <name type="scientific">Sclerotinia nivalis</name>
    <dbReference type="NCBI Taxonomy" id="352851"/>
    <lineage>
        <taxon>Eukaryota</taxon>
        <taxon>Fungi</taxon>
        <taxon>Dikarya</taxon>
        <taxon>Ascomycota</taxon>
        <taxon>Pezizomycotina</taxon>
        <taxon>Leotiomycetes</taxon>
        <taxon>Helotiales</taxon>
        <taxon>Sclerotiniaceae</taxon>
        <taxon>Sclerotinia</taxon>
    </lineage>
</organism>
<feature type="compositionally biased region" description="Polar residues" evidence="1">
    <location>
        <begin position="206"/>
        <end position="216"/>
    </location>
</feature>